<proteinExistence type="predicted"/>
<dbReference type="PROSITE" id="PS50088">
    <property type="entry name" value="ANK_REPEAT"/>
    <property type="match status" value="8"/>
</dbReference>
<dbReference type="InterPro" id="IPR036770">
    <property type="entry name" value="Ankyrin_rpt-contain_sf"/>
</dbReference>
<evidence type="ECO:0000256" key="1">
    <source>
        <dbReference type="ARBA" id="ARBA00022737"/>
    </source>
</evidence>
<comment type="caution">
    <text evidence="4">The sequence shown here is derived from an EMBL/GenBank/DDBJ whole genome shotgun (WGS) entry which is preliminary data.</text>
</comment>
<feature type="non-terminal residue" evidence="4">
    <location>
        <position position="853"/>
    </location>
</feature>
<dbReference type="Gene3D" id="1.25.40.20">
    <property type="entry name" value="Ankyrin repeat-containing domain"/>
    <property type="match status" value="3"/>
</dbReference>
<evidence type="ECO:0000256" key="3">
    <source>
        <dbReference type="PROSITE-ProRule" id="PRU00023"/>
    </source>
</evidence>
<feature type="repeat" description="ANK" evidence="3">
    <location>
        <begin position="116"/>
        <end position="148"/>
    </location>
</feature>
<reference evidence="4 5" key="1">
    <citation type="journal article" date="2015" name="Genome Biol. Evol.">
        <title>Comparative Genomics of a Bacterivorous Green Alga Reveals Evolutionary Causalities and Consequences of Phago-Mixotrophic Mode of Nutrition.</title>
        <authorList>
            <person name="Burns J.A."/>
            <person name="Paasch A."/>
            <person name="Narechania A."/>
            <person name="Kim E."/>
        </authorList>
    </citation>
    <scope>NUCLEOTIDE SEQUENCE [LARGE SCALE GENOMIC DNA]</scope>
    <source>
        <strain evidence="4 5">PLY_AMNH</strain>
    </source>
</reference>
<feature type="repeat" description="ANK" evidence="3">
    <location>
        <begin position="213"/>
        <end position="245"/>
    </location>
</feature>
<evidence type="ECO:0000256" key="2">
    <source>
        <dbReference type="ARBA" id="ARBA00023043"/>
    </source>
</evidence>
<feature type="repeat" description="ANK" evidence="3">
    <location>
        <begin position="21"/>
        <end position="53"/>
    </location>
</feature>
<organism evidence="4 5">
    <name type="scientific">Cymbomonas tetramitiformis</name>
    <dbReference type="NCBI Taxonomy" id="36881"/>
    <lineage>
        <taxon>Eukaryota</taxon>
        <taxon>Viridiplantae</taxon>
        <taxon>Chlorophyta</taxon>
        <taxon>Pyramimonadophyceae</taxon>
        <taxon>Pyramimonadales</taxon>
        <taxon>Pyramimonadaceae</taxon>
        <taxon>Cymbomonas</taxon>
    </lineage>
</organism>
<dbReference type="Pfam" id="PF00023">
    <property type="entry name" value="Ank"/>
    <property type="match status" value="1"/>
</dbReference>
<feature type="repeat" description="ANK" evidence="3">
    <location>
        <begin position="52"/>
        <end position="84"/>
    </location>
</feature>
<dbReference type="InterPro" id="IPR002110">
    <property type="entry name" value="Ankyrin_rpt"/>
</dbReference>
<keyword evidence="2 3" id="KW-0040">ANK repeat</keyword>
<feature type="repeat" description="ANK" evidence="3">
    <location>
        <begin position="721"/>
        <end position="753"/>
    </location>
</feature>
<dbReference type="PANTHER" id="PTHR24198:SF165">
    <property type="entry name" value="ANKYRIN REPEAT-CONTAINING PROTEIN-RELATED"/>
    <property type="match status" value="1"/>
</dbReference>
<protein>
    <submittedName>
        <fullName evidence="4">Uncharacterized protein</fullName>
    </submittedName>
</protein>
<dbReference type="PROSITE" id="PS50297">
    <property type="entry name" value="ANK_REP_REGION"/>
    <property type="match status" value="7"/>
</dbReference>
<evidence type="ECO:0000313" key="4">
    <source>
        <dbReference type="EMBL" id="KAK3245513.1"/>
    </source>
</evidence>
<feature type="repeat" description="ANK" evidence="3">
    <location>
        <begin position="149"/>
        <end position="181"/>
    </location>
</feature>
<name>A0AAE0EYU6_9CHLO</name>
<dbReference type="SUPFAM" id="SSF48403">
    <property type="entry name" value="Ankyrin repeat"/>
    <property type="match status" value="2"/>
</dbReference>
<evidence type="ECO:0000313" key="5">
    <source>
        <dbReference type="Proteomes" id="UP001190700"/>
    </source>
</evidence>
<accession>A0AAE0EYU6</accession>
<dbReference type="AlphaFoldDB" id="A0AAE0EYU6"/>
<dbReference type="Pfam" id="PF12796">
    <property type="entry name" value="Ank_2"/>
    <property type="match status" value="2"/>
</dbReference>
<sequence>MVEMVRVLVGEGAEVDAEDVEGRTALTVALAFGQEAAARALLEVGAGVNAGTGWRPLHAAAERGTVEMVRELAGKGAEVDAEDGEGRTALTVALAFGQEAAARALLEAGAGVNAGTGRRPLHAAAEKGMVEMLIELAGKGVEVDAEDREGRTALTVALAFGQEGAARALLEAGAGVNAGTGQRPLHAAAERGMVEMVRELLGKGVEVDAEDGEGRTALTVALAFGQEAAARALLEAGAGVNAGTGRRLPLMAWGCISRWRLQGDEGEAVQVLEQVQKALSEGDSAGRAPLTVLANEVSEMLGSREILMKQSKLVEMAEEWLQTRMEADVEAALQDLLRDVAGGEMVDASRAAGAAPEGRVGQLREATTLEEAIRAQAVPHALRSALRRPPVRRFRIYAMFLEHYVEREAAKARVTVKGYDSEVMRREGPVYAQRLALQMVAEGVSKVPLRSDSELFHRKSVWDPFLRDGGELREAAQKAAPVRCTGGVLSFIHKTVQEFLCAAGLRDALHRILRELAVPLEALMQQLEPNLGPAVVASEEARVRQGYQTVRWAAGTGASRRADGEQARGWPHELSGDAGSIAGGTQEVDQMTVAKALRRAGTGLVESEWAQVDLRQESVVRDFLADCVLDEPEFTEEVQFLAAWAELHCKGGRLAGTGGVDGGGLLGNVRAVLGGALPKRSGGALLHTAAADGSHFTVSVLLKLLRGGRLDEALLEAVDDEDRTPLFCAAQRGHAQVVAALRAAGAKHDARSKLQPSVRLVAVVPFTKIPQTEFGQAVRAAQPAVHVERGLVLIGGKEFILEHGIVGAPAAAPFEGSWRFEGVSLAGITSETSGADFNHFAQEGRTPTHVAAR</sequence>
<dbReference type="PANTHER" id="PTHR24198">
    <property type="entry name" value="ANKYRIN REPEAT AND PROTEIN KINASE DOMAIN-CONTAINING PROTEIN"/>
    <property type="match status" value="1"/>
</dbReference>
<dbReference type="Proteomes" id="UP001190700">
    <property type="component" value="Unassembled WGS sequence"/>
</dbReference>
<feature type="repeat" description="ANK" evidence="3">
    <location>
        <begin position="85"/>
        <end position="117"/>
    </location>
</feature>
<keyword evidence="1" id="KW-0677">Repeat</keyword>
<keyword evidence="5" id="KW-1185">Reference proteome</keyword>
<dbReference type="Pfam" id="PF13637">
    <property type="entry name" value="Ank_4"/>
    <property type="match status" value="1"/>
</dbReference>
<dbReference type="EMBL" id="LGRX02030580">
    <property type="protein sequence ID" value="KAK3245513.1"/>
    <property type="molecule type" value="Genomic_DNA"/>
</dbReference>
<gene>
    <name evidence="4" type="ORF">CYMTET_44923</name>
</gene>
<dbReference type="SMART" id="SM00248">
    <property type="entry name" value="ANK"/>
    <property type="match status" value="8"/>
</dbReference>
<feature type="repeat" description="ANK" evidence="3">
    <location>
        <begin position="180"/>
        <end position="212"/>
    </location>
</feature>